<gene>
    <name evidence="2" type="ORF">CAUJ_LOCUS12491</name>
</gene>
<reference evidence="2" key="1">
    <citation type="submission" date="2020-10" db="EMBL/GenBank/DDBJ databases">
        <authorList>
            <person name="Kikuchi T."/>
        </authorList>
    </citation>
    <scope>NUCLEOTIDE SEQUENCE</scope>
    <source>
        <strain evidence="2">NKZ352</strain>
    </source>
</reference>
<evidence type="ECO:0000313" key="3">
    <source>
        <dbReference type="Proteomes" id="UP000835052"/>
    </source>
</evidence>
<accession>A0A8S1HNP8</accession>
<comment type="caution">
    <text evidence="2">The sequence shown here is derived from an EMBL/GenBank/DDBJ whole genome shotgun (WGS) entry which is preliminary data.</text>
</comment>
<keyword evidence="3" id="KW-1185">Reference proteome</keyword>
<dbReference type="AlphaFoldDB" id="A0A8S1HNP8"/>
<evidence type="ECO:0000313" key="2">
    <source>
        <dbReference type="EMBL" id="CAD6196577.1"/>
    </source>
</evidence>
<dbReference type="Proteomes" id="UP000835052">
    <property type="component" value="Unassembled WGS sequence"/>
</dbReference>
<proteinExistence type="predicted"/>
<organism evidence="2 3">
    <name type="scientific">Caenorhabditis auriculariae</name>
    <dbReference type="NCBI Taxonomy" id="2777116"/>
    <lineage>
        <taxon>Eukaryota</taxon>
        <taxon>Metazoa</taxon>
        <taxon>Ecdysozoa</taxon>
        <taxon>Nematoda</taxon>
        <taxon>Chromadorea</taxon>
        <taxon>Rhabditida</taxon>
        <taxon>Rhabditina</taxon>
        <taxon>Rhabditomorpha</taxon>
        <taxon>Rhabditoidea</taxon>
        <taxon>Rhabditidae</taxon>
        <taxon>Peloderinae</taxon>
        <taxon>Caenorhabditis</taxon>
    </lineage>
</organism>
<sequence length="166" mass="18275">MEGCGRMTQCFGAAGQTTVGGQTAPLDPSKTTLGTSGGMGRRGQWNERAGLVEWRGNSSLDLGTRVRIPAKHLPPNLQRLLEYSAGCGRHQRSIWWRPFPGALLQEFMFFGGKGARTPRKTFFFEQLQVWPRSDASFGVTPGFQLGKTLQNIAISQVCRVETTKSL</sequence>
<dbReference type="EMBL" id="CAJGYM010000075">
    <property type="protein sequence ID" value="CAD6196577.1"/>
    <property type="molecule type" value="Genomic_DNA"/>
</dbReference>
<feature type="region of interest" description="Disordered" evidence="1">
    <location>
        <begin position="16"/>
        <end position="42"/>
    </location>
</feature>
<name>A0A8S1HNP8_9PELO</name>
<protein>
    <submittedName>
        <fullName evidence="2">Uncharacterized protein</fullName>
    </submittedName>
</protein>
<evidence type="ECO:0000256" key="1">
    <source>
        <dbReference type="SAM" id="MobiDB-lite"/>
    </source>
</evidence>